<accession>A0A1E7FTF0</accession>
<organism evidence="2 3">
    <name type="scientific">Fragilariopsis cylindrus CCMP1102</name>
    <dbReference type="NCBI Taxonomy" id="635003"/>
    <lineage>
        <taxon>Eukaryota</taxon>
        <taxon>Sar</taxon>
        <taxon>Stramenopiles</taxon>
        <taxon>Ochrophyta</taxon>
        <taxon>Bacillariophyta</taxon>
        <taxon>Bacillariophyceae</taxon>
        <taxon>Bacillariophycidae</taxon>
        <taxon>Bacillariales</taxon>
        <taxon>Bacillariaceae</taxon>
        <taxon>Fragilariopsis</taxon>
    </lineage>
</organism>
<feature type="region of interest" description="Disordered" evidence="1">
    <location>
        <begin position="197"/>
        <end position="226"/>
    </location>
</feature>
<evidence type="ECO:0008006" key="4">
    <source>
        <dbReference type="Google" id="ProtNLM"/>
    </source>
</evidence>
<evidence type="ECO:0000256" key="1">
    <source>
        <dbReference type="SAM" id="MobiDB-lite"/>
    </source>
</evidence>
<proteinExistence type="predicted"/>
<evidence type="ECO:0000313" key="3">
    <source>
        <dbReference type="Proteomes" id="UP000095751"/>
    </source>
</evidence>
<gene>
    <name evidence="2" type="ORF">FRACYDRAFT_235077</name>
</gene>
<feature type="region of interest" description="Disordered" evidence="1">
    <location>
        <begin position="304"/>
        <end position="341"/>
    </location>
</feature>
<sequence length="374" mass="41402">MTKTTTKTTMKSTKSNITVAVAKASVVLGVERSLLPKKTCNRKAFTEEEDVFMTRAYVNTTQDSIKGSGQKGKAFWNKVLQKFDILRPASNTAWGPDSIQRRFKKTIAKECTEFLAFLHAAKTVEQSGWSIEQYIEAANILFIAQHSKPFKHRKCMAVLVELPKYSIDPLTSYEDEDDVDQESADENVVVRSNPIMSVQGAGKKRPMGRKKAKRKAKDDSLSANTTSKIDTGRMLAALERKNDLKMISHRQRSWQMQALFWMKMGDKKKATEYMTLLEQNQQKCNSIPSTVDLLSSSSAGDDTVVSGGDINMKDTSYDLDEGNKEDNNISSTISGGNGDGESSVASSILLTPVADDDEAEVDLTRVNDVVVQAV</sequence>
<dbReference type="EMBL" id="KV784354">
    <property type="protein sequence ID" value="OEU21450.1"/>
    <property type="molecule type" value="Genomic_DNA"/>
</dbReference>
<protein>
    <recommendedName>
        <fullName evidence="4">Myb-like domain-containing protein</fullName>
    </recommendedName>
</protein>
<dbReference type="PANTHER" id="PTHR45023">
    <property type="match status" value="1"/>
</dbReference>
<dbReference type="KEGG" id="fcy:FRACYDRAFT_235077"/>
<feature type="compositionally biased region" description="Basic and acidic residues" evidence="1">
    <location>
        <begin position="311"/>
        <end position="327"/>
    </location>
</feature>
<dbReference type="AlphaFoldDB" id="A0A1E7FTF0"/>
<keyword evidence="3" id="KW-1185">Reference proteome</keyword>
<reference evidence="2 3" key="1">
    <citation type="submission" date="2016-09" db="EMBL/GenBank/DDBJ databases">
        <title>Extensive genetic diversity and differential bi-allelic expression allows diatom success in the polar Southern Ocean.</title>
        <authorList>
            <consortium name="DOE Joint Genome Institute"/>
            <person name="Mock T."/>
            <person name="Otillar R.P."/>
            <person name="Strauss J."/>
            <person name="Dupont C."/>
            <person name="Frickenhaus S."/>
            <person name="Maumus F."/>
            <person name="Mcmullan M."/>
            <person name="Sanges R."/>
            <person name="Schmutz J."/>
            <person name="Toseland A."/>
            <person name="Valas R."/>
            <person name="Veluchamy A."/>
            <person name="Ward B.J."/>
            <person name="Allen A."/>
            <person name="Barry K."/>
            <person name="Falciatore A."/>
            <person name="Ferrante M."/>
            <person name="Fortunato A.E."/>
            <person name="Gloeckner G."/>
            <person name="Gruber A."/>
            <person name="Hipkin R."/>
            <person name="Janech M."/>
            <person name="Kroth P."/>
            <person name="Leese F."/>
            <person name="Lindquist E."/>
            <person name="Lyon B.R."/>
            <person name="Martin J."/>
            <person name="Mayer C."/>
            <person name="Parker M."/>
            <person name="Quesneville H."/>
            <person name="Raymond J."/>
            <person name="Uhlig C."/>
            <person name="Valentin K.U."/>
            <person name="Worden A.Z."/>
            <person name="Armbrust E.V."/>
            <person name="Bowler C."/>
            <person name="Green B."/>
            <person name="Moulton V."/>
            <person name="Van Oosterhout C."/>
            <person name="Grigoriev I."/>
        </authorList>
    </citation>
    <scope>NUCLEOTIDE SEQUENCE [LARGE SCALE GENOMIC DNA]</scope>
    <source>
        <strain evidence="2 3">CCMP1102</strain>
    </source>
</reference>
<dbReference type="Proteomes" id="UP000095751">
    <property type="component" value="Unassembled WGS sequence"/>
</dbReference>
<evidence type="ECO:0000313" key="2">
    <source>
        <dbReference type="EMBL" id="OEU21450.1"/>
    </source>
</evidence>
<feature type="compositionally biased region" description="Basic residues" evidence="1">
    <location>
        <begin position="202"/>
        <end position="215"/>
    </location>
</feature>
<dbReference type="InParanoid" id="A0A1E7FTF0"/>
<name>A0A1E7FTF0_9STRA</name>
<dbReference type="OrthoDB" id="128346at2759"/>
<dbReference type="PANTHER" id="PTHR45023:SF4">
    <property type="entry name" value="GLYCINE-RICH PROTEIN-RELATED"/>
    <property type="match status" value="1"/>
</dbReference>